<dbReference type="GO" id="GO:0003700">
    <property type="term" value="F:DNA-binding transcription factor activity"/>
    <property type="evidence" value="ECO:0007669"/>
    <property type="project" value="InterPro"/>
</dbReference>
<dbReference type="SUPFAM" id="SSF46785">
    <property type="entry name" value="Winged helix' DNA-binding domain"/>
    <property type="match status" value="1"/>
</dbReference>
<dbReference type="GO" id="GO:1900376">
    <property type="term" value="P:regulation of secondary metabolite biosynthetic process"/>
    <property type="evidence" value="ECO:0007669"/>
    <property type="project" value="TreeGrafter"/>
</dbReference>
<gene>
    <name evidence="9" type="ORF">D0544_11865</name>
</gene>
<feature type="binding site" evidence="7">
    <location>
        <position position="161"/>
    </location>
    <ligand>
        <name>Zn(2+)</name>
        <dbReference type="ChEBI" id="CHEBI:29105"/>
    </ligand>
</feature>
<dbReference type="GO" id="GO:0045892">
    <property type="term" value="P:negative regulation of DNA-templated transcription"/>
    <property type="evidence" value="ECO:0007669"/>
    <property type="project" value="TreeGrafter"/>
</dbReference>
<protein>
    <submittedName>
        <fullName evidence="9">Transcriptional repressor</fullName>
    </submittedName>
</protein>
<dbReference type="AlphaFoldDB" id="A0A3P3VL07"/>
<dbReference type="Gene3D" id="1.10.10.10">
    <property type="entry name" value="Winged helix-like DNA-binding domain superfamily/Winged helix DNA-binding domain"/>
    <property type="match status" value="1"/>
</dbReference>
<dbReference type="Pfam" id="PF01475">
    <property type="entry name" value="FUR"/>
    <property type="match status" value="1"/>
</dbReference>
<evidence type="ECO:0000256" key="2">
    <source>
        <dbReference type="ARBA" id="ARBA00022491"/>
    </source>
</evidence>
<accession>A0A3P3VL07</accession>
<comment type="caution">
    <text evidence="9">The sequence shown here is derived from an EMBL/GenBank/DDBJ whole genome shotgun (WGS) entry which is preliminary data.</text>
</comment>
<name>A0A3P3VL07_9GAMM</name>
<evidence type="ECO:0000256" key="6">
    <source>
        <dbReference type="ARBA" id="ARBA00023163"/>
    </source>
</evidence>
<dbReference type="InterPro" id="IPR002481">
    <property type="entry name" value="FUR"/>
</dbReference>
<comment type="cofactor">
    <cofactor evidence="8">
        <name>Mn(2+)</name>
        <dbReference type="ChEBI" id="CHEBI:29035"/>
    </cofactor>
    <cofactor evidence="8">
        <name>Fe(2+)</name>
        <dbReference type="ChEBI" id="CHEBI:29033"/>
    </cofactor>
    <text evidence="8">Binds 1 Mn(2+) or Fe(2+) ion per subunit.</text>
</comment>
<keyword evidence="2" id="KW-0678">Repressor</keyword>
<comment type="cofactor">
    <cofactor evidence="7">
        <name>Zn(2+)</name>
        <dbReference type="ChEBI" id="CHEBI:29105"/>
    </cofactor>
    <text evidence="7">Binds 1 zinc ion per subunit.</text>
</comment>
<feature type="binding site" evidence="7">
    <location>
        <position position="158"/>
    </location>
    <ligand>
        <name>Zn(2+)</name>
        <dbReference type="ChEBI" id="CHEBI:29105"/>
    </ligand>
</feature>
<keyword evidence="6" id="KW-0804">Transcription</keyword>
<dbReference type="InterPro" id="IPR036388">
    <property type="entry name" value="WH-like_DNA-bd_sf"/>
</dbReference>
<evidence type="ECO:0000256" key="4">
    <source>
        <dbReference type="ARBA" id="ARBA00023015"/>
    </source>
</evidence>
<dbReference type="InterPro" id="IPR043135">
    <property type="entry name" value="Fur_C"/>
</dbReference>
<dbReference type="Gene3D" id="3.30.1490.190">
    <property type="match status" value="1"/>
</dbReference>
<dbReference type="EMBL" id="QWEZ01000002">
    <property type="protein sequence ID" value="RRJ82558.1"/>
    <property type="molecule type" value="Genomic_DNA"/>
</dbReference>
<evidence type="ECO:0000256" key="1">
    <source>
        <dbReference type="ARBA" id="ARBA00007957"/>
    </source>
</evidence>
<feature type="binding site" evidence="7">
    <location>
        <position position="121"/>
    </location>
    <ligand>
        <name>Zn(2+)</name>
        <dbReference type="ChEBI" id="CHEBI:29105"/>
    </ligand>
</feature>
<comment type="similarity">
    <text evidence="1">Belongs to the Fur family.</text>
</comment>
<feature type="binding site" evidence="7">
    <location>
        <position position="118"/>
    </location>
    <ligand>
        <name>Zn(2+)</name>
        <dbReference type="ChEBI" id="CHEBI:29105"/>
    </ligand>
</feature>
<dbReference type="Proteomes" id="UP000280792">
    <property type="component" value="Unassembled WGS sequence"/>
</dbReference>
<dbReference type="GO" id="GO:0000976">
    <property type="term" value="F:transcription cis-regulatory region binding"/>
    <property type="evidence" value="ECO:0007669"/>
    <property type="project" value="TreeGrafter"/>
</dbReference>
<keyword evidence="5" id="KW-0238">DNA-binding</keyword>
<keyword evidence="8" id="KW-0408">Iron</keyword>
<reference evidence="9 10" key="2">
    <citation type="submission" date="2018-12" db="EMBL/GenBank/DDBJ databases">
        <title>Simiduia agarivorans gen. nov., sp. nov., a marine, agarolytic bacterium isolated from shallow coastal water from Keelung, Taiwan.</title>
        <authorList>
            <person name="Shieh W.Y."/>
        </authorList>
    </citation>
    <scope>NUCLEOTIDE SEQUENCE [LARGE SCALE GENOMIC DNA]</scope>
    <source>
        <strain evidence="9 10">GTF-13</strain>
    </source>
</reference>
<dbReference type="CDD" id="cd07153">
    <property type="entry name" value="Fur_like"/>
    <property type="match status" value="1"/>
</dbReference>
<evidence type="ECO:0000256" key="3">
    <source>
        <dbReference type="ARBA" id="ARBA00022833"/>
    </source>
</evidence>
<dbReference type="RefSeq" id="WP_125016405.1">
    <property type="nucleotide sequence ID" value="NZ_QWEZ01000002.1"/>
</dbReference>
<reference evidence="9 10" key="1">
    <citation type="submission" date="2018-08" db="EMBL/GenBank/DDBJ databases">
        <authorList>
            <person name="Khan S.A."/>
        </authorList>
    </citation>
    <scope>NUCLEOTIDE SEQUENCE [LARGE SCALE GENOMIC DNA]</scope>
    <source>
        <strain evidence="9 10">GTF-13</strain>
    </source>
</reference>
<keyword evidence="4" id="KW-0805">Transcription regulation</keyword>
<evidence type="ECO:0000313" key="9">
    <source>
        <dbReference type="EMBL" id="RRJ82558.1"/>
    </source>
</evidence>
<dbReference type="GO" id="GO:0008270">
    <property type="term" value="F:zinc ion binding"/>
    <property type="evidence" value="ECO:0007669"/>
    <property type="project" value="TreeGrafter"/>
</dbReference>
<proteinExistence type="inferred from homology"/>
<organism evidence="9 10">
    <name type="scientific">Aestuariirhabdus litorea</name>
    <dbReference type="NCBI Taxonomy" id="2528527"/>
    <lineage>
        <taxon>Bacteria</taxon>
        <taxon>Pseudomonadati</taxon>
        <taxon>Pseudomonadota</taxon>
        <taxon>Gammaproteobacteria</taxon>
        <taxon>Oceanospirillales</taxon>
        <taxon>Aestuariirhabdaceae</taxon>
        <taxon>Aestuariirhabdus</taxon>
    </lineage>
</organism>
<keyword evidence="10" id="KW-1185">Reference proteome</keyword>
<keyword evidence="7" id="KW-0479">Metal-binding</keyword>
<dbReference type="PANTHER" id="PTHR33202:SF6">
    <property type="entry name" value="ZINC UPTAKE REGULATION PROTEIN"/>
    <property type="match status" value="1"/>
</dbReference>
<dbReference type="GO" id="GO:0005829">
    <property type="term" value="C:cytosol"/>
    <property type="evidence" value="ECO:0007669"/>
    <property type="project" value="TreeGrafter"/>
</dbReference>
<evidence type="ECO:0000256" key="7">
    <source>
        <dbReference type="PIRSR" id="PIRSR602481-1"/>
    </source>
</evidence>
<evidence type="ECO:0000313" key="10">
    <source>
        <dbReference type="Proteomes" id="UP000280792"/>
    </source>
</evidence>
<dbReference type="PANTHER" id="PTHR33202">
    <property type="entry name" value="ZINC UPTAKE REGULATION PROTEIN"/>
    <property type="match status" value="1"/>
</dbReference>
<feature type="binding site" evidence="8">
    <location>
        <position position="133"/>
    </location>
    <ligand>
        <name>Fe cation</name>
        <dbReference type="ChEBI" id="CHEBI:24875"/>
    </ligand>
</feature>
<evidence type="ECO:0000256" key="5">
    <source>
        <dbReference type="ARBA" id="ARBA00023125"/>
    </source>
</evidence>
<keyword evidence="3 7" id="KW-0862">Zinc</keyword>
<dbReference type="InterPro" id="IPR036390">
    <property type="entry name" value="WH_DNA-bd_sf"/>
</dbReference>
<sequence>MAIPASDAPLGCAPHNHQLCIDDALQTARERCAQRGARLTPLRERVLELVWQSHTPLGAYQILESLTREDGRRSAPPTVYRALEFLLEQGLVHRIASLNAFIGCPFPHKSHQGYFMICSRCSVAIELDTKALEQQLASLAASNGFSVEQAVVEVSGLCPRCREKEATP</sequence>
<evidence type="ECO:0000256" key="8">
    <source>
        <dbReference type="PIRSR" id="PIRSR602481-2"/>
    </source>
</evidence>